<reference evidence="2" key="2">
    <citation type="journal article" date="2021" name="PeerJ">
        <title>Extensive microbial diversity within the chicken gut microbiome revealed by metagenomics and culture.</title>
        <authorList>
            <person name="Gilroy R."/>
            <person name="Ravi A."/>
            <person name="Getino M."/>
            <person name="Pursley I."/>
            <person name="Horton D.L."/>
            <person name="Alikhan N.F."/>
            <person name="Baker D."/>
            <person name="Gharbi K."/>
            <person name="Hall N."/>
            <person name="Watson M."/>
            <person name="Adriaenssens E.M."/>
            <person name="Foster-Nyarko E."/>
            <person name="Jarju S."/>
            <person name="Secka A."/>
            <person name="Antonio M."/>
            <person name="Oren A."/>
            <person name="Chaudhuri R.R."/>
            <person name="La Ragione R."/>
            <person name="Hildebrand F."/>
            <person name="Pallen M.J."/>
        </authorList>
    </citation>
    <scope>NUCLEOTIDE SEQUENCE</scope>
    <source>
        <strain evidence="2">CHK33-4379</strain>
    </source>
</reference>
<keyword evidence="1" id="KW-0812">Transmembrane</keyword>
<dbReference type="Pfam" id="PF12822">
    <property type="entry name" value="ECF_trnsprt"/>
    <property type="match status" value="1"/>
</dbReference>
<evidence type="ECO:0000313" key="2">
    <source>
        <dbReference type="EMBL" id="HIT58976.1"/>
    </source>
</evidence>
<feature type="transmembrane region" description="Helical" evidence="1">
    <location>
        <begin position="6"/>
        <end position="24"/>
    </location>
</feature>
<name>A0A9D1GTK8_9FIRM</name>
<organism evidence="2 3">
    <name type="scientific">Candidatus Faeciplasma pullistercoris</name>
    <dbReference type="NCBI Taxonomy" id="2840800"/>
    <lineage>
        <taxon>Bacteria</taxon>
        <taxon>Bacillati</taxon>
        <taxon>Bacillota</taxon>
        <taxon>Clostridia</taxon>
        <taxon>Eubacteriales</taxon>
        <taxon>Oscillospiraceae</taxon>
        <taxon>Oscillospiraceae incertae sedis</taxon>
        <taxon>Candidatus Faeciplasma</taxon>
    </lineage>
</organism>
<comment type="caution">
    <text evidence="2">The sequence shown here is derived from an EMBL/GenBank/DDBJ whole genome shotgun (WGS) entry which is preliminary data.</text>
</comment>
<feature type="transmembrane region" description="Helical" evidence="1">
    <location>
        <begin position="74"/>
        <end position="95"/>
    </location>
</feature>
<sequence length="190" mass="20831">MKNNLKSLTLTAMFLAIGLVLPFLTGQIPQIGNMLLPMHIPVFLCALICGWEFATPMAFILPLMRSAIFTMPPFFPSAVGMAFELAAYAFVTGFLYKRVRNQSVKTVYLCMITAMIAGRAVWGVARTLMLCFDDSSFTLSVFLSGAFLTAIPGIIIHLILIPLIMVALDRTGLVPFKAKSRNKTTEAAVM</sequence>
<dbReference type="EMBL" id="DVLL01000017">
    <property type="protein sequence ID" value="HIT58976.1"/>
    <property type="molecule type" value="Genomic_DNA"/>
</dbReference>
<proteinExistence type="predicted"/>
<keyword evidence="1" id="KW-0472">Membrane</keyword>
<feature type="transmembrane region" description="Helical" evidence="1">
    <location>
        <begin position="36"/>
        <end position="54"/>
    </location>
</feature>
<evidence type="ECO:0000313" key="3">
    <source>
        <dbReference type="Proteomes" id="UP000824136"/>
    </source>
</evidence>
<evidence type="ECO:0000256" key="1">
    <source>
        <dbReference type="SAM" id="Phobius"/>
    </source>
</evidence>
<gene>
    <name evidence="2" type="ORF">IAC39_04620</name>
</gene>
<reference evidence="2" key="1">
    <citation type="submission" date="2020-10" db="EMBL/GenBank/DDBJ databases">
        <authorList>
            <person name="Gilroy R."/>
        </authorList>
    </citation>
    <scope>NUCLEOTIDE SEQUENCE</scope>
    <source>
        <strain evidence="2">CHK33-4379</strain>
    </source>
</reference>
<feature type="transmembrane region" description="Helical" evidence="1">
    <location>
        <begin position="107"/>
        <end position="125"/>
    </location>
</feature>
<dbReference type="AlphaFoldDB" id="A0A9D1GTK8"/>
<dbReference type="InterPro" id="IPR024529">
    <property type="entry name" value="ECF_trnsprt_substrate-spec"/>
</dbReference>
<protein>
    <submittedName>
        <fullName evidence="2">ECF transporter S component</fullName>
    </submittedName>
</protein>
<dbReference type="Gene3D" id="1.10.1760.20">
    <property type="match status" value="1"/>
</dbReference>
<accession>A0A9D1GTK8</accession>
<feature type="transmembrane region" description="Helical" evidence="1">
    <location>
        <begin position="145"/>
        <end position="168"/>
    </location>
</feature>
<dbReference type="GO" id="GO:0022857">
    <property type="term" value="F:transmembrane transporter activity"/>
    <property type="evidence" value="ECO:0007669"/>
    <property type="project" value="InterPro"/>
</dbReference>
<dbReference type="Proteomes" id="UP000824136">
    <property type="component" value="Unassembled WGS sequence"/>
</dbReference>
<keyword evidence="1" id="KW-1133">Transmembrane helix</keyword>